<dbReference type="OrthoDB" id="9152304at2"/>
<gene>
    <name evidence="2" type="ORF">SAMN05444277_104278</name>
</gene>
<proteinExistence type="predicted"/>
<evidence type="ECO:0000259" key="1">
    <source>
        <dbReference type="PROSITE" id="PS50042"/>
    </source>
</evidence>
<dbReference type="InterPro" id="IPR018490">
    <property type="entry name" value="cNMP-bd_dom_sf"/>
</dbReference>
<sequence length="197" mass="22741">MNHFPFSTYLTTNTGLEAEAVNDIIANQKKQHVEKGKFLLREGEICSQSFYVEKGLLRYYSIDNKGKEHIIQFAPEGWFVGDRESQFFNRPSQFFIQALEDSDVAMIDEQLICTISNADEAFGLFTNHLLHNHIRQLQHRINMLLGATAEERYLDFIKIYPDILLRVPQILVASYLGITPESLSRVRKDLAAKNFKI</sequence>
<dbReference type="AlphaFoldDB" id="A0A1I5V934"/>
<dbReference type="GO" id="GO:0016301">
    <property type="term" value="F:kinase activity"/>
    <property type="evidence" value="ECO:0007669"/>
    <property type="project" value="UniProtKB-KW"/>
</dbReference>
<name>A0A1I5V934_9BACT</name>
<keyword evidence="2" id="KW-0418">Kinase</keyword>
<dbReference type="EMBL" id="FOXQ01000004">
    <property type="protein sequence ID" value="SFQ04048.1"/>
    <property type="molecule type" value="Genomic_DNA"/>
</dbReference>
<dbReference type="CDD" id="cd00038">
    <property type="entry name" value="CAP_ED"/>
    <property type="match status" value="1"/>
</dbReference>
<keyword evidence="2" id="KW-0808">Transferase</keyword>
<dbReference type="Pfam" id="PF00027">
    <property type="entry name" value="cNMP_binding"/>
    <property type="match status" value="1"/>
</dbReference>
<dbReference type="PROSITE" id="PS50042">
    <property type="entry name" value="CNMP_BINDING_3"/>
    <property type="match status" value="1"/>
</dbReference>
<reference evidence="2 3" key="1">
    <citation type="submission" date="2016-10" db="EMBL/GenBank/DDBJ databases">
        <authorList>
            <person name="de Groot N.N."/>
        </authorList>
    </citation>
    <scope>NUCLEOTIDE SEQUENCE [LARGE SCALE GENOMIC DNA]</scope>
    <source>
        <strain evidence="2 3">DSM 28286</strain>
    </source>
</reference>
<organism evidence="2 3">
    <name type="scientific">Parafilimonas terrae</name>
    <dbReference type="NCBI Taxonomy" id="1465490"/>
    <lineage>
        <taxon>Bacteria</taxon>
        <taxon>Pseudomonadati</taxon>
        <taxon>Bacteroidota</taxon>
        <taxon>Chitinophagia</taxon>
        <taxon>Chitinophagales</taxon>
        <taxon>Chitinophagaceae</taxon>
        <taxon>Parafilimonas</taxon>
    </lineage>
</organism>
<protein>
    <submittedName>
        <fullName evidence="2">cAMP-binding domain of CRP or a regulatory subunit of cAMP-dependent protein kinases</fullName>
    </submittedName>
</protein>
<dbReference type="InterPro" id="IPR000595">
    <property type="entry name" value="cNMP-bd_dom"/>
</dbReference>
<dbReference type="RefSeq" id="WP_090657613.1">
    <property type="nucleotide sequence ID" value="NZ_FOXQ01000004.1"/>
</dbReference>
<dbReference type="Gene3D" id="2.60.120.10">
    <property type="entry name" value="Jelly Rolls"/>
    <property type="match status" value="1"/>
</dbReference>
<dbReference type="STRING" id="1465490.SAMN05444277_104278"/>
<dbReference type="Proteomes" id="UP000199031">
    <property type="component" value="Unassembled WGS sequence"/>
</dbReference>
<dbReference type="InterPro" id="IPR014710">
    <property type="entry name" value="RmlC-like_jellyroll"/>
</dbReference>
<keyword evidence="3" id="KW-1185">Reference proteome</keyword>
<dbReference type="SUPFAM" id="SSF51206">
    <property type="entry name" value="cAMP-binding domain-like"/>
    <property type="match status" value="1"/>
</dbReference>
<evidence type="ECO:0000313" key="2">
    <source>
        <dbReference type="EMBL" id="SFQ04048.1"/>
    </source>
</evidence>
<feature type="domain" description="Cyclic nucleotide-binding" evidence="1">
    <location>
        <begin position="12"/>
        <end position="110"/>
    </location>
</feature>
<evidence type="ECO:0000313" key="3">
    <source>
        <dbReference type="Proteomes" id="UP000199031"/>
    </source>
</evidence>
<accession>A0A1I5V934</accession>